<dbReference type="STRING" id="1888891.DSOL_1438"/>
<keyword evidence="4" id="KW-0408">Iron</keyword>
<evidence type="ECO:0000256" key="4">
    <source>
        <dbReference type="ARBA" id="ARBA00023004"/>
    </source>
</evidence>
<dbReference type="Pfam" id="PF00111">
    <property type="entry name" value="Fer2"/>
    <property type="match status" value="1"/>
</dbReference>
<evidence type="ECO:0000256" key="2">
    <source>
        <dbReference type="ARBA" id="ARBA00022723"/>
    </source>
</evidence>
<dbReference type="Gene3D" id="3.10.20.30">
    <property type="match status" value="1"/>
</dbReference>
<dbReference type="InterPro" id="IPR036884">
    <property type="entry name" value="2Fe-2S-bd_dom_sf"/>
</dbReference>
<reference evidence="8 9" key="1">
    <citation type="submission" date="2016-09" db="EMBL/GenBank/DDBJ databases">
        <title>Complete genome of Desulfosporosinus sp. OL.</title>
        <authorList>
            <person name="Mardanov A."/>
            <person name="Beletsky A."/>
            <person name="Panova A."/>
            <person name="Karnachuk O."/>
            <person name="Ravin N."/>
        </authorList>
    </citation>
    <scope>NUCLEOTIDE SEQUENCE [LARGE SCALE GENOMIC DNA]</scope>
    <source>
        <strain evidence="8 9">OL</strain>
    </source>
</reference>
<dbReference type="InterPro" id="IPR051452">
    <property type="entry name" value="Diverse_Oxidoreductases"/>
</dbReference>
<dbReference type="GO" id="GO:0016491">
    <property type="term" value="F:oxidoreductase activity"/>
    <property type="evidence" value="ECO:0007669"/>
    <property type="project" value="UniProtKB-KW"/>
</dbReference>
<evidence type="ECO:0000256" key="1">
    <source>
        <dbReference type="ARBA" id="ARBA00022714"/>
    </source>
</evidence>
<dbReference type="GO" id="GO:0046872">
    <property type="term" value="F:metal ion binding"/>
    <property type="evidence" value="ECO:0007669"/>
    <property type="project" value="UniProtKB-KW"/>
</dbReference>
<dbReference type="FunFam" id="3.10.20.30:FF:000020">
    <property type="entry name" value="Xanthine dehydrogenase iron-sulfur subunit"/>
    <property type="match status" value="1"/>
</dbReference>
<name>A0A1Q8QZC1_9FIRM</name>
<dbReference type="PROSITE" id="PS51085">
    <property type="entry name" value="2FE2S_FER_2"/>
    <property type="match status" value="1"/>
</dbReference>
<keyword evidence="1" id="KW-0001">2Fe-2S</keyword>
<dbReference type="RefSeq" id="WP_075364158.1">
    <property type="nucleotide sequence ID" value="NZ_MLBF01000007.1"/>
</dbReference>
<keyword evidence="5" id="KW-0411">Iron-sulfur</keyword>
<accession>A0A1Q8QZC1</accession>
<comment type="caution">
    <text evidence="8">The sequence shown here is derived from an EMBL/GenBank/DDBJ whole genome shotgun (WGS) entry which is preliminary data.</text>
</comment>
<organism evidence="8 9">
    <name type="scientific">Desulfosporosinus metallidurans</name>
    <dbReference type="NCBI Taxonomy" id="1888891"/>
    <lineage>
        <taxon>Bacteria</taxon>
        <taxon>Bacillati</taxon>
        <taxon>Bacillota</taxon>
        <taxon>Clostridia</taxon>
        <taxon>Eubacteriales</taxon>
        <taxon>Desulfitobacteriaceae</taxon>
        <taxon>Desulfosporosinus</taxon>
    </lineage>
</organism>
<evidence type="ECO:0000256" key="5">
    <source>
        <dbReference type="ARBA" id="ARBA00023014"/>
    </source>
</evidence>
<dbReference type="CDD" id="cd00207">
    <property type="entry name" value="fer2"/>
    <property type="match status" value="1"/>
</dbReference>
<keyword evidence="9" id="KW-1185">Reference proteome</keyword>
<dbReference type="Proteomes" id="UP000186102">
    <property type="component" value="Unassembled WGS sequence"/>
</dbReference>
<evidence type="ECO:0000256" key="6">
    <source>
        <dbReference type="ARBA" id="ARBA00060707"/>
    </source>
</evidence>
<dbReference type="EMBL" id="MLBF01000007">
    <property type="protein sequence ID" value="OLN32687.1"/>
    <property type="molecule type" value="Genomic_DNA"/>
</dbReference>
<comment type="pathway">
    <text evidence="6">Alkaloid degradation; nicotine degradation.</text>
</comment>
<keyword evidence="3" id="KW-0560">Oxidoreductase</keyword>
<evidence type="ECO:0000259" key="7">
    <source>
        <dbReference type="PROSITE" id="PS51085"/>
    </source>
</evidence>
<dbReference type="OrthoDB" id="9796880at2"/>
<protein>
    <submittedName>
        <fullName evidence="8">Xanthine dehydrogenase iron-sulfur subunit</fullName>
    </submittedName>
</protein>
<evidence type="ECO:0000313" key="8">
    <source>
        <dbReference type="EMBL" id="OLN32687.1"/>
    </source>
</evidence>
<dbReference type="Gene3D" id="1.10.150.120">
    <property type="entry name" value="[2Fe-2S]-binding domain"/>
    <property type="match status" value="1"/>
</dbReference>
<feature type="domain" description="2Fe-2S ferredoxin-type" evidence="7">
    <location>
        <begin position="2"/>
        <end position="78"/>
    </location>
</feature>
<dbReference type="Pfam" id="PF01799">
    <property type="entry name" value="Fer2_2"/>
    <property type="match status" value="1"/>
</dbReference>
<dbReference type="GO" id="GO:0051537">
    <property type="term" value="F:2 iron, 2 sulfur cluster binding"/>
    <property type="evidence" value="ECO:0007669"/>
    <property type="project" value="UniProtKB-KW"/>
</dbReference>
<dbReference type="SUPFAM" id="SSF47741">
    <property type="entry name" value="CO dehydrogenase ISP C-domain like"/>
    <property type="match status" value="1"/>
</dbReference>
<proteinExistence type="predicted"/>
<dbReference type="PANTHER" id="PTHR44379">
    <property type="entry name" value="OXIDOREDUCTASE WITH IRON-SULFUR SUBUNIT"/>
    <property type="match status" value="1"/>
</dbReference>
<dbReference type="PROSITE" id="PS00197">
    <property type="entry name" value="2FE2S_FER_1"/>
    <property type="match status" value="1"/>
</dbReference>
<evidence type="ECO:0000256" key="3">
    <source>
        <dbReference type="ARBA" id="ARBA00023002"/>
    </source>
</evidence>
<dbReference type="SUPFAM" id="SSF54292">
    <property type="entry name" value="2Fe-2S ferredoxin-like"/>
    <property type="match status" value="1"/>
</dbReference>
<dbReference type="InterPro" id="IPR002888">
    <property type="entry name" value="2Fe-2S-bd"/>
</dbReference>
<dbReference type="InterPro" id="IPR036010">
    <property type="entry name" value="2Fe-2S_ferredoxin-like_sf"/>
</dbReference>
<sequence length="155" mass="16567">MMEIKLVVNKKPYTLNVEPSERLLDVLRTRLGLMGTKEGCGEGECGACTVIMDGITVNSCLVLAPQADGREITTIEGVGNRRSPHPVQKAFVEVGAVQCGFCTPGMVLSAKNLLDKKLRPSDDEIGVAMSGNLCRCTGYDKILRAVKLAAEEGKG</sequence>
<dbReference type="AlphaFoldDB" id="A0A1Q8QZC1"/>
<dbReference type="InterPro" id="IPR001041">
    <property type="entry name" value="2Fe-2S_ferredoxin-type"/>
</dbReference>
<dbReference type="InterPro" id="IPR006058">
    <property type="entry name" value="2Fe2S_fd_BS"/>
</dbReference>
<evidence type="ECO:0000313" key="9">
    <source>
        <dbReference type="Proteomes" id="UP000186102"/>
    </source>
</evidence>
<dbReference type="InterPro" id="IPR012675">
    <property type="entry name" value="Beta-grasp_dom_sf"/>
</dbReference>
<gene>
    <name evidence="8" type="ORF">DSOL_1438</name>
</gene>
<dbReference type="PANTHER" id="PTHR44379:SF5">
    <property type="entry name" value="OXIDOREDUCTASE WITH IRON-SULFUR SUBUNIT"/>
    <property type="match status" value="1"/>
</dbReference>
<keyword evidence="2" id="KW-0479">Metal-binding</keyword>